<keyword evidence="14" id="KW-1185">Reference proteome</keyword>
<dbReference type="GO" id="GO:0008478">
    <property type="term" value="F:pyridoxal kinase activity"/>
    <property type="evidence" value="ECO:0007669"/>
    <property type="project" value="UniProtKB-UniRule"/>
</dbReference>
<comment type="subunit">
    <text evidence="2 10">Homodimer.</text>
</comment>
<dbReference type="RefSeq" id="WP_134696271.1">
    <property type="nucleotide sequence ID" value="NZ_QORJ01000028.1"/>
</dbReference>
<dbReference type="InterPro" id="IPR023685">
    <property type="entry name" value="Pyridoxal_kinase_PdxY"/>
</dbReference>
<dbReference type="EMBL" id="QORL01000031">
    <property type="protein sequence ID" value="TFF73842.1"/>
    <property type="molecule type" value="Genomic_DNA"/>
</dbReference>
<evidence type="ECO:0000256" key="5">
    <source>
        <dbReference type="ARBA" id="ARBA00022777"/>
    </source>
</evidence>
<dbReference type="GO" id="GO:0005524">
    <property type="term" value="F:ATP binding"/>
    <property type="evidence" value="ECO:0007669"/>
    <property type="project" value="UniProtKB-UniRule"/>
</dbReference>
<dbReference type="HAMAP" id="MF_01639">
    <property type="entry name" value="PdxY"/>
    <property type="match status" value="1"/>
</dbReference>
<dbReference type="InterPro" id="IPR029056">
    <property type="entry name" value="Ribokinase-like"/>
</dbReference>
<evidence type="ECO:0000256" key="3">
    <source>
        <dbReference type="ARBA" id="ARBA00022679"/>
    </source>
</evidence>
<dbReference type="Pfam" id="PF08543">
    <property type="entry name" value="Phos_pyr_kin"/>
    <property type="match status" value="1"/>
</dbReference>
<dbReference type="EMBL" id="QORK01000031">
    <property type="protein sequence ID" value="TFF77998.1"/>
    <property type="molecule type" value="Genomic_DNA"/>
</dbReference>
<evidence type="ECO:0000313" key="13">
    <source>
        <dbReference type="EMBL" id="TFF77998.1"/>
    </source>
</evidence>
<comment type="similarity">
    <text evidence="9 10">Belongs to the pyridoxine kinase family. PdxY subfamily.</text>
</comment>
<evidence type="ECO:0000256" key="7">
    <source>
        <dbReference type="ARBA" id="ARBA00022842"/>
    </source>
</evidence>
<comment type="function">
    <text evidence="10">Pyridoxal kinase involved in the salvage pathway of pyridoxal 5'-phosphate (PLP). Catalyzes the phosphorylation of pyridoxal to PLP.</text>
</comment>
<dbReference type="UniPathway" id="UPA01068">
    <property type="reaction ID" value="UER00298"/>
</dbReference>
<dbReference type="EC" id="2.7.1.35" evidence="10"/>
<dbReference type="PANTHER" id="PTHR10534">
    <property type="entry name" value="PYRIDOXAL KINASE"/>
    <property type="match status" value="1"/>
</dbReference>
<dbReference type="Proteomes" id="UP000297720">
    <property type="component" value="Unassembled WGS sequence"/>
</dbReference>
<evidence type="ECO:0000256" key="4">
    <source>
        <dbReference type="ARBA" id="ARBA00022741"/>
    </source>
</evidence>
<dbReference type="NCBIfam" id="NF004398">
    <property type="entry name" value="PRK05756.1"/>
    <property type="match status" value="1"/>
</dbReference>
<gene>
    <name evidence="10" type="primary">pdxY</name>
    <name evidence="12" type="ORF">DRM93_14190</name>
    <name evidence="13" type="ORF">DRM94_14190</name>
</gene>
<protein>
    <recommendedName>
        <fullName evidence="10">Pyridoxal kinase PdxY</fullName>
        <shortName evidence="10">PL kinase</shortName>
        <ecNumber evidence="10">2.7.1.35</ecNumber>
    </recommendedName>
</protein>
<evidence type="ECO:0000256" key="8">
    <source>
        <dbReference type="ARBA" id="ARBA00049293"/>
    </source>
</evidence>
<dbReference type="GO" id="GO:0000287">
    <property type="term" value="F:magnesium ion binding"/>
    <property type="evidence" value="ECO:0007669"/>
    <property type="project" value="UniProtKB-UniRule"/>
</dbReference>
<dbReference type="Proteomes" id="UP000297914">
    <property type="component" value="Unassembled WGS sequence"/>
</dbReference>
<dbReference type="GO" id="GO:0005829">
    <property type="term" value="C:cytosol"/>
    <property type="evidence" value="ECO:0007669"/>
    <property type="project" value="TreeGrafter"/>
</dbReference>
<dbReference type="PANTHER" id="PTHR10534:SF2">
    <property type="entry name" value="PYRIDOXAL KINASE"/>
    <property type="match status" value="1"/>
</dbReference>
<feature type="binding site" evidence="10">
    <location>
        <position position="144"/>
    </location>
    <ligand>
        <name>ATP</name>
        <dbReference type="ChEBI" id="CHEBI:30616"/>
    </ligand>
</feature>
<evidence type="ECO:0000313" key="15">
    <source>
        <dbReference type="Proteomes" id="UP000297914"/>
    </source>
</evidence>
<dbReference type="AlphaFoldDB" id="A0A5F0K8N5"/>
<keyword evidence="3 10" id="KW-0808">Transferase</keyword>
<feature type="binding site" evidence="10">
    <location>
        <position position="223"/>
    </location>
    <ligand>
        <name>substrate</name>
    </ligand>
</feature>
<evidence type="ECO:0000256" key="9">
    <source>
        <dbReference type="ARBA" id="ARBA00061702"/>
    </source>
</evidence>
<organism evidence="13 15">
    <name type="scientific">Aeromonas taiwanensis</name>
    <dbReference type="NCBI Taxonomy" id="633417"/>
    <lineage>
        <taxon>Bacteria</taxon>
        <taxon>Pseudomonadati</taxon>
        <taxon>Pseudomonadota</taxon>
        <taxon>Gammaproteobacteria</taxon>
        <taxon>Aeromonadales</taxon>
        <taxon>Aeromonadaceae</taxon>
        <taxon>Aeromonas</taxon>
    </lineage>
</organism>
<comment type="cofactor">
    <cofactor evidence="10">
        <name>Mg(2+)</name>
        <dbReference type="ChEBI" id="CHEBI:18420"/>
    </cofactor>
</comment>
<dbReference type="InterPro" id="IPR004625">
    <property type="entry name" value="PyrdxlKinase"/>
</dbReference>
<keyword evidence="4 10" id="KW-0547">Nucleotide-binding</keyword>
<keyword evidence="6 10" id="KW-0067">ATP-binding</keyword>
<keyword evidence="5 10" id="KW-0418">Kinase</keyword>
<dbReference type="GO" id="GO:0009443">
    <property type="term" value="P:pyridoxal 5'-phosphate salvage"/>
    <property type="evidence" value="ECO:0007669"/>
    <property type="project" value="UniProtKB-UniRule"/>
</dbReference>
<dbReference type="InterPro" id="IPR013749">
    <property type="entry name" value="PM/HMP-P_kinase-1"/>
</dbReference>
<evidence type="ECO:0000313" key="14">
    <source>
        <dbReference type="Proteomes" id="UP000297720"/>
    </source>
</evidence>
<reference evidence="13 15" key="1">
    <citation type="submission" date="2018-06" db="EMBL/GenBank/DDBJ databases">
        <title>Occurrence of a novel blaKPC-2- and qnrS2- harbouring IncP6 plasmid from Aeromonas taiwanensis isolates recovered from the river sediments.</title>
        <authorList>
            <person name="Zheng B."/>
            <person name="Yu X."/>
            <person name="Xiao Y."/>
        </authorList>
    </citation>
    <scope>NUCLEOTIDE SEQUENCE [LARGE SCALE GENOMIC DNA]</scope>
    <source>
        <strain evidence="12 14">1713</strain>
        <strain evidence="13 15">198</strain>
    </source>
</reference>
<evidence type="ECO:0000256" key="2">
    <source>
        <dbReference type="ARBA" id="ARBA00011738"/>
    </source>
</evidence>
<feature type="domain" description="Pyridoxamine kinase/Phosphomethylpyrimidine kinase" evidence="11">
    <location>
        <begin position="77"/>
        <end position="261"/>
    </location>
</feature>
<feature type="binding site" evidence="10">
    <location>
        <begin position="44"/>
        <end position="45"/>
    </location>
    <ligand>
        <name>substrate</name>
    </ligand>
</feature>
<sequence>MKRILSIQSHVVFGCAGNSAAVFPMRRLGMEVWPINTVQFSNHTQYAAGWQGMAMPAGHIGALCEGLGNIEVLGRCDAVLSGYLGSAEQGDEILAVVAAVKSANPAALYFCDPVMGHPEKGCIVAPGVTRFLTEKALPVADIMAPNLLELETLCGVHLATLAQTRAAAHQLLESGVKMVLVKHLGRAASVAGRFEMLLATPQGDYLISRPLYDFARQPVGVGDLISALMLANLQAGHEAVSAFERTNAAVDAVLRQTWEADAYELQLIAAQGAFADPVIAHRAERLADALA</sequence>
<accession>A0A5F0K8N5</accession>
<feature type="binding site" evidence="10">
    <location>
        <position position="9"/>
    </location>
    <ligand>
        <name>substrate</name>
    </ligand>
</feature>
<evidence type="ECO:0000313" key="12">
    <source>
        <dbReference type="EMBL" id="TFF73842.1"/>
    </source>
</evidence>
<evidence type="ECO:0000256" key="6">
    <source>
        <dbReference type="ARBA" id="ARBA00022840"/>
    </source>
</evidence>
<evidence type="ECO:0000259" key="11">
    <source>
        <dbReference type="Pfam" id="PF08543"/>
    </source>
</evidence>
<dbReference type="NCBIfam" id="TIGR00687">
    <property type="entry name" value="pyridox_kin"/>
    <property type="match status" value="1"/>
</dbReference>
<comment type="catalytic activity">
    <reaction evidence="8 10">
        <text>pyridoxal + ATP = pyridoxal 5'-phosphate + ADP + H(+)</text>
        <dbReference type="Rhea" id="RHEA:10224"/>
        <dbReference type="ChEBI" id="CHEBI:15378"/>
        <dbReference type="ChEBI" id="CHEBI:17310"/>
        <dbReference type="ChEBI" id="CHEBI:30616"/>
        <dbReference type="ChEBI" id="CHEBI:456216"/>
        <dbReference type="ChEBI" id="CHEBI:597326"/>
        <dbReference type="EC" id="2.7.1.35"/>
    </reaction>
</comment>
<dbReference type="SUPFAM" id="SSF53613">
    <property type="entry name" value="Ribokinase-like"/>
    <property type="match status" value="1"/>
</dbReference>
<feature type="binding site" evidence="10">
    <location>
        <position position="149"/>
    </location>
    <ligand>
        <name>ATP</name>
        <dbReference type="ChEBI" id="CHEBI:30616"/>
    </ligand>
</feature>
<comment type="caution">
    <text evidence="13">The sequence shown here is derived from an EMBL/GenBank/DDBJ whole genome shotgun (WGS) entry which is preliminary data.</text>
</comment>
<comment type="caution">
    <text evidence="10">Lacks conserved residue(s) required for the propagation of feature annotation.</text>
</comment>
<dbReference type="CDD" id="cd01173">
    <property type="entry name" value="pyridoxal_pyridoxamine_kinase"/>
    <property type="match status" value="1"/>
</dbReference>
<feature type="binding site" evidence="10">
    <location>
        <position position="182"/>
    </location>
    <ligand>
        <name>ATP</name>
        <dbReference type="ChEBI" id="CHEBI:30616"/>
    </ligand>
</feature>
<evidence type="ECO:0000256" key="10">
    <source>
        <dbReference type="HAMAP-Rule" id="MF_01639"/>
    </source>
</evidence>
<dbReference type="PROSITE" id="PS51257">
    <property type="entry name" value="PROKAR_LIPOPROTEIN"/>
    <property type="match status" value="1"/>
</dbReference>
<dbReference type="Gene3D" id="3.40.1190.20">
    <property type="match status" value="1"/>
</dbReference>
<dbReference type="OrthoDB" id="9800808at2"/>
<name>A0A5F0K8N5_9GAMM</name>
<comment type="pathway">
    <text evidence="1 10">Cofactor metabolism; pyridoxal 5'-phosphate salvage; pyridoxal 5'-phosphate from pyridoxal: step 1/1.</text>
</comment>
<proteinExistence type="inferred from homology"/>
<evidence type="ECO:0000256" key="1">
    <source>
        <dbReference type="ARBA" id="ARBA00005210"/>
    </source>
</evidence>
<dbReference type="FunFam" id="3.40.1190.20:FF:000008">
    <property type="entry name" value="Pyridoxal kinase PdxY"/>
    <property type="match status" value="1"/>
</dbReference>
<feature type="binding site" evidence="10">
    <location>
        <position position="112"/>
    </location>
    <ligand>
        <name>ATP</name>
        <dbReference type="ChEBI" id="CHEBI:30616"/>
    </ligand>
</feature>
<keyword evidence="7 10" id="KW-0460">Magnesium</keyword>